<dbReference type="OrthoDB" id="10307646at2759"/>
<evidence type="ECO:0000313" key="2">
    <source>
        <dbReference type="EMBL" id="EXX51217.1"/>
    </source>
</evidence>
<keyword evidence="3" id="KW-1185">Reference proteome</keyword>
<keyword evidence="1" id="KW-0812">Transmembrane</keyword>
<organism evidence="2 3">
    <name type="scientific">Rhizophagus irregularis (strain DAOM 197198w)</name>
    <name type="common">Glomus intraradices</name>
    <dbReference type="NCBI Taxonomy" id="1432141"/>
    <lineage>
        <taxon>Eukaryota</taxon>
        <taxon>Fungi</taxon>
        <taxon>Fungi incertae sedis</taxon>
        <taxon>Mucoromycota</taxon>
        <taxon>Glomeromycotina</taxon>
        <taxon>Glomeromycetes</taxon>
        <taxon>Glomerales</taxon>
        <taxon>Glomeraceae</taxon>
        <taxon>Rhizophagus</taxon>
    </lineage>
</organism>
<evidence type="ECO:0000313" key="3">
    <source>
        <dbReference type="Proteomes" id="UP000022910"/>
    </source>
</evidence>
<reference evidence="2 3" key="1">
    <citation type="submission" date="2014-02" db="EMBL/GenBank/DDBJ databases">
        <title>Single nucleus genome sequencing reveals high similarity among nuclei of an endomycorrhizal fungus.</title>
        <authorList>
            <person name="Lin K."/>
            <person name="Geurts R."/>
            <person name="Zhang Z."/>
            <person name="Limpens E."/>
            <person name="Saunders D.G."/>
            <person name="Mu D."/>
            <person name="Pang E."/>
            <person name="Cao H."/>
            <person name="Cha H."/>
            <person name="Lin T."/>
            <person name="Zhou Q."/>
            <person name="Shang Y."/>
            <person name="Li Y."/>
            <person name="Ivanov S."/>
            <person name="Sharma T."/>
            <person name="Velzen R.V."/>
            <person name="Ruijter N.D."/>
            <person name="Aanen D.K."/>
            <person name="Win J."/>
            <person name="Kamoun S."/>
            <person name="Bisseling T."/>
            <person name="Huang S."/>
        </authorList>
    </citation>
    <scope>NUCLEOTIDE SEQUENCE [LARGE SCALE GENOMIC DNA]</scope>
    <source>
        <strain evidence="3">DAOM197198w</strain>
    </source>
</reference>
<dbReference type="Proteomes" id="UP000022910">
    <property type="component" value="Unassembled WGS sequence"/>
</dbReference>
<feature type="transmembrane region" description="Helical" evidence="1">
    <location>
        <begin position="7"/>
        <end position="26"/>
    </location>
</feature>
<name>A0A015I2K4_RHIIW</name>
<keyword evidence="1" id="KW-0472">Membrane</keyword>
<gene>
    <name evidence="2" type="ORF">RirG_263770</name>
</gene>
<protein>
    <submittedName>
        <fullName evidence="2">Uncharacterized protein</fullName>
    </submittedName>
</protein>
<evidence type="ECO:0000256" key="1">
    <source>
        <dbReference type="SAM" id="Phobius"/>
    </source>
</evidence>
<keyword evidence="1" id="KW-1133">Transmembrane helix</keyword>
<accession>A0A015I2K4</accession>
<comment type="caution">
    <text evidence="2">The sequence shown here is derived from an EMBL/GenBank/DDBJ whole genome shotgun (WGS) entry which is preliminary data.</text>
</comment>
<dbReference type="EMBL" id="JEMT01029702">
    <property type="protein sequence ID" value="EXX51217.1"/>
    <property type="molecule type" value="Genomic_DNA"/>
</dbReference>
<sequence>MNLMKNLLIYSIYSIALIFVFVQFGSSLPVETPQCLDIKNPLKMSEAKAVPCPYVNEKDKDSKDHK</sequence>
<dbReference type="AlphaFoldDB" id="A0A015I2K4"/>
<proteinExistence type="predicted"/>
<dbReference type="HOGENOM" id="CLU_2832440_0_0_1"/>